<evidence type="ECO:0000313" key="2">
    <source>
        <dbReference type="Proteomes" id="UP000289600"/>
    </source>
</evidence>
<gene>
    <name evidence="1" type="ORF">mc_789</name>
</gene>
<dbReference type="GO" id="GO:0003824">
    <property type="term" value="F:catalytic activity"/>
    <property type="evidence" value="ECO:0007669"/>
    <property type="project" value="InterPro"/>
</dbReference>
<reference evidence="2" key="1">
    <citation type="submission" date="2018-01" db="EMBL/GenBank/DDBJ databases">
        <title>Testimony of 'menage a trois' revealed by the proteome of Megavirus virophage.</title>
        <authorList>
            <person name="Jeudy S."/>
            <person name="Bertaux L."/>
            <person name="Alempic J.-M."/>
            <person name="Lartigue A."/>
            <person name="Legendre M."/>
            <person name="Philippe N."/>
            <person name="Beucher L."/>
            <person name="Biondi E."/>
            <person name="Juul S."/>
            <person name="Turner D."/>
            <person name="Coute Y."/>
            <person name="Claverie J.-M."/>
            <person name="Abergel C."/>
        </authorList>
    </citation>
    <scope>NUCLEOTIDE SEQUENCE [LARGE SCALE GENOMIC DNA]</scope>
</reference>
<name>A0A2P1EMP2_9VIRU</name>
<dbReference type="InterPro" id="IPR011034">
    <property type="entry name" value="Formyl_transferase-like_C_sf"/>
</dbReference>
<sequence>MKSLITDLDSKHNEFDEECFKKLADKLFNHCYLLVKGSKWRLIEIEFYLHNQKHPDPYVHCNADQLLENTFYFHKFKTGTYKSGTFKGMDITIGSKKHDTYFGILIRSIQRIKTGEMIEGPCNTVNKILSKYDLENIKDFTDYKNLNIFDNEQQFHLRFSKNLEKEKIYAGPRIGLSDKFSEWQNKAYRFAIRPHLIKKKKTSLKKI</sequence>
<accession>A0A2P1EMP2</accession>
<proteinExistence type="predicted"/>
<dbReference type="EMBL" id="MG807320">
    <property type="protein sequence ID" value="AVL95176.1"/>
    <property type="molecule type" value="Genomic_DNA"/>
</dbReference>
<evidence type="ECO:0000313" key="1">
    <source>
        <dbReference type="EMBL" id="AVL95176.1"/>
    </source>
</evidence>
<keyword evidence="2" id="KW-1185">Reference proteome</keyword>
<dbReference type="Proteomes" id="UP000289600">
    <property type="component" value="Segment"/>
</dbReference>
<protein>
    <submittedName>
        <fullName evidence="1">Uncharacterized protein</fullName>
    </submittedName>
</protein>
<organism evidence="1 2">
    <name type="scientific">Moumouvirus australiensis</name>
    <dbReference type="NCBI Taxonomy" id="2109587"/>
    <lineage>
        <taxon>Viruses</taxon>
        <taxon>Varidnaviria</taxon>
        <taxon>Bamfordvirae</taxon>
        <taxon>Nucleocytoviricota</taxon>
        <taxon>Megaviricetes</taxon>
        <taxon>Imitervirales</taxon>
        <taxon>Mimiviridae</taxon>
        <taxon>Megamimivirinae</taxon>
        <taxon>Moumouvirus</taxon>
        <taxon>Moumouvirus australiense</taxon>
    </lineage>
</organism>
<dbReference type="SUPFAM" id="SSF50486">
    <property type="entry name" value="FMT C-terminal domain-like"/>
    <property type="match status" value="1"/>
</dbReference>